<feature type="compositionally biased region" description="Low complexity" evidence="3">
    <location>
        <begin position="1137"/>
        <end position="1148"/>
    </location>
</feature>
<feature type="compositionally biased region" description="Polar residues" evidence="3">
    <location>
        <begin position="1094"/>
        <end position="1108"/>
    </location>
</feature>
<protein>
    <recommendedName>
        <fullName evidence="6">Calcineurin-binding protein cabin-1</fullName>
    </recommendedName>
</protein>
<feature type="compositionally biased region" description="Polar residues" evidence="3">
    <location>
        <begin position="1220"/>
        <end position="1229"/>
    </location>
</feature>
<feature type="region of interest" description="Disordered" evidence="3">
    <location>
        <begin position="1408"/>
        <end position="1452"/>
    </location>
</feature>
<feature type="compositionally biased region" description="Polar residues" evidence="3">
    <location>
        <begin position="1431"/>
        <end position="1452"/>
    </location>
</feature>
<dbReference type="SUPFAM" id="SSF48452">
    <property type="entry name" value="TPR-like"/>
    <property type="match status" value="1"/>
</dbReference>
<dbReference type="PANTHER" id="PTHR45831">
    <property type="entry name" value="LD24721P"/>
    <property type="match status" value="1"/>
</dbReference>
<feature type="compositionally biased region" description="Polar residues" evidence="3">
    <location>
        <begin position="313"/>
        <end position="324"/>
    </location>
</feature>
<accession>A0ABP1RB98</accession>
<sequence length="1452" mass="161944">METQSPKTIPTSGEEFFHKLDNLLLSSTYFLHTMFEVRFKTETETHWESTKQNGMRVWNGLSPQISNSIEDFCKILIQEGSLDRWDLSILSEVFQHYGKCNYLYQNQNEGVKSLKRLANMLIKNSKKSLTRKEYNRHLKLFKESLKAFNMGDEKLNKMINSAEVISSSAAWQTVISLARTALNHAVENGYEKSIESLSKAVEVPGLLPLHQSFVFEQRAQGYLYFAQYLKKIEDPEWNIKLEKSIADANKALEITKNYWKAHQIIAKCHKLKGNLKEARSHYERILTMYPGLSKIREEFNACKVPVQTGIRTKTDNVSKISPQKVTHPPEEKNIKEKGGSKSLGNGNCKCTPSSSSSPPSSSSSPSLSSTFKVTIPNAIKITALNETSSTSNASKVVDPKIKVNTDSDVQLRINEANRDLHYLTQLFKNKNNFNKTEHKEIINIMYKSGIDVYETLELDPDMFKKITPVITQLFKSKCEKKIKVGEEDMKIRFIFIGMSLRDNDNKSSTGLQSAMKLAKKGVEMYPENPHFHGLVLDAYTELEDSEEGLRYAEQVLKTIASHEATGILQYMRLTHLDTVVGQTDLERKFKAYCEYLKALPKDHWRVPEMYYNISYYYFLLMDFEDLPEELKKEREIRLAVHVLHYYNRGRAAEDSIHSYFKPRLQSVHKLTISTFLQNGMFDKIARYQLTSELRIELDNGSDIEVWERFSEADWELEQEYEACESQKDGSTNDVNGEQNNIKEEGAEGASHLEEPSESQQLPTEVNLNDESNSLQDGPKPETIVKEPLPLSEEEAPACEQKEFSEIEGWHDITWCIDDFKKFHKLRCQKQTVLCNNVKGKLTKEQIALSEAEIGACKETGPVKEVDAQPFFIKHGPMRQNNKAPPEMARLVQIFRELGAHSLSLMRKQSEVEESAASVGAQADKLDPPLPEAPLNSKQVSPPVIETVSFASFHPPPKFPSNSEFKLSQHVPKYREYAGTVRKGNVNPLFYKAPSFIVPHRIIRTLTPKCSALNDLKGLSHDTPTDVNGSEHSPPPPEAVTTNETASLTEAEVPDESHNVSTANEMETLPSPPPIHEMLANKESEDTPETEANNEFDSSHNAPLTNQLELDSDSENAAENDNIDKEPDSPPPPETTAVSEPVPSSHESPAITESASTTTVDVLTESHNVPTENEMPTVFSAPSDNESLAITESAADNELTLSQFAPSTNEHPSPSSDDDSQAATNETGKSADTEIVTVPYQTSTQIPPAAPSLNEALPIKKSTETLESAGNNEFKSSHDAPSTKQLALSLDTTAGNEATSSPNNWIVNAALTESAANNKLVLSHDAPSTNAAAKFLVVTIPATSSSFFEVQADNEPTSYCVASTVIEIPINATSVHLEITLMDNEKLPSSHSEVEAVAGETPTFMGLAPAEQKSRPDEATALPSEEAPPLTLNETMPTTQNVPTQPKYNNFTC</sequence>
<keyword evidence="1" id="KW-0677">Repeat</keyword>
<feature type="compositionally biased region" description="Polar residues" evidence="3">
    <location>
        <begin position="1179"/>
        <end position="1189"/>
    </location>
</feature>
<feature type="compositionally biased region" description="Polar residues" evidence="3">
    <location>
        <begin position="342"/>
        <end position="351"/>
    </location>
</feature>
<feature type="region of interest" description="Disordered" evidence="3">
    <location>
        <begin position="313"/>
        <end position="369"/>
    </location>
</feature>
<feature type="compositionally biased region" description="Polar residues" evidence="3">
    <location>
        <begin position="757"/>
        <end position="775"/>
    </location>
</feature>
<comment type="caution">
    <text evidence="4">The sequence shown here is derived from an EMBL/GenBank/DDBJ whole genome shotgun (WGS) entry which is preliminary data.</text>
</comment>
<keyword evidence="5" id="KW-1185">Reference proteome</keyword>
<feature type="compositionally biased region" description="Polar residues" evidence="3">
    <location>
        <begin position="1150"/>
        <end position="1170"/>
    </location>
</feature>
<evidence type="ECO:0008006" key="6">
    <source>
        <dbReference type="Google" id="ProtNLM"/>
    </source>
</evidence>
<dbReference type="InterPro" id="IPR019734">
    <property type="entry name" value="TPR_rpt"/>
</dbReference>
<keyword evidence="2" id="KW-0802">TPR repeat</keyword>
<dbReference type="PANTHER" id="PTHR45831:SF2">
    <property type="entry name" value="LD24721P"/>
    <property type="match status" value="1"/>
</dbReference>
<evidence type="ECO:0000256" key="2">
    <source>
        <dbReference type="ARBA" id="ARBA00022803"/>
    </source>
</evidence>
<dbReference type="InterPro" id="IPR011990">
    <property type="entry name" value="TPR-like_helical_dom_sf"/>
</dbReference>
<name>A0ABP1RB98_9HEXA</name>
<evidence type="ECO:0000313" key="4">
    <source>
        <dbReference type="EMBL" id="CAL8124913.1"/>
    </source>
</evidence>
<evidence type="ECO:0000256" key="3">
    <source>
        <dbReference type="SAM" id="MobiDB-lite"/>
    </source>
</evidence>
<feature type="compositionally biased region" description="Low complexity" evidence="3">
    <location>
        <begin position="352"/>
        <end position="369"/>
    </location>
</feature>
<dbReference type="Proteomes" id="UP001642540">
    <property type="component" value="Unassembled WGS sequence"/>
</dbReference>
<feature type="compositionally biased region" description="Basic and acidic residues" evidence="3">
    <location>
        <begin position="745"/>
        <end position="754"/>
    </location>
</feature>
<dbReference type="EMBL" id="CAXLJM020000068">
    <property type="protein sequence ID" value="CAL8124913.1"/>
    <property type="molecule type" value="Genomic_DNA"/>
</dbReference>
<organism evidence="4 5">
    <name type="scientific">Orchesella dallaii</name>
    <dbReference type="NCBI Taxonomy" id="48710"/>
    <lineage>
        <taxon>Eukaryota</taxon>
        <taxon>Metazoa</taxon>
        <taxon>Ecdysozoa</taxon>
        <taxon>Arthropoda</taxon>
        <taxon>Hexapoda</taxon>
        <taxon>Collembola</taxon>
        <taxon>Entomobryomorpha</taxon>
        <taxon>Entomobryoidea</taxon>
        <taxon>Orchesellidae</taxon>
        <taxon>Orchesellinae</taxon>
        <taxon>Orchesella</taxon>
    </lineage>
</organism>
<dbReference type="Gene3D" id="1.25.40.10">
    <property type="entry name" value="Tetratricopeptide repeat domain"/>
    <property type="match status" value="1"/>
</dbReference>
<evidence type="ECO:0000313" key="5">
    <source>
        <dbReference type="Proteomes" id="UP001642540"/>
    </source>
</evidence>
<evidence type="ECO:0000256" key="1">
    <source>
        <dbReference type="ARBA" id="ARBA00022737"/>
    </source>
</evidence>
<feature type="compositionally biased region" description="Basic and acidic residues" evidence="3">
    <location>
        <begin position="327"/>
        <end position="339"/>
    </location>
</feature>
<proteinExistence type="predicted"/>
<gene>
    <name evidence="4" type="ORF">ODALV1_LOCUS20807</name>
</gene>
<dbReference type="InterPro" id="IPR047150">
    <property type="entry name" value="SGT"/>
</dbReference>
<feature type="region of interest" description="Disordered" evidence="3">
    <location>
        <begin position="745"/>
        <end position="796"/>
    </location>
</feature>
<feature type="region of interest" description="Disordered" evidence="3">
    <location>
        <begin position="1016"/>
        <end position="1234"/>
    </location>
</feature>
<reference evidence="4 5" key="1">
    <citation type="submission" date="2024-08" db="EMBL/GenBank/DDBJ databases">
        <authorList>
            <person name="Cucini C."/>
            <person name="Frati F."/>
        </authorList>
    </citation>
    <scope>NUCLEOTIDE SEQUENCE [LARGE SCALE GENOMIC DNA]</scope>
</reference>
<dbReference type="SMART" id="SM00028">
    <property type="entry name" value="TPR"/>
    <property type="match status" value="2"/>
</dbReference>
<feature type="compositionally biased region" description="Polar residues" evidence="3">
    <location>
        <begin position="1198"/>
        <end position="1210"/>
    </location>
</feature>